<dbReference type="Proteomes" id="UP001299596">
    <property type="component" value="Unassembled WGS sequence"/>
</dbReference>
<protein>
    <submittedName>
        <fullName evidence="2">Helix-turn-helix domain-containing protein</fullName>
    </submittedName>
</protein>
<dbReference type="RefSeq" id="WP_225405889.1">
    <property type="nucleotide sequence ID" value="NZ_JAYJJR010000002.1"/>
</dbReference>
<dbReference type="InterPro" id="IPR041657">
    <property type="entry name" value="HTH_17"/>
</dbReference>
<name>A0ABU5XDJ8_9MYCO</name>
<proteinExistence type="predicted"/>
<keyword evidence="3" id="KW-1185">Reference proteome</keyword>
<feature type="domain" description="Helix-turn-helix" evidence="1">
    <location>
        <begin position="9"/>
        <end position="55"/>
    </location>
</feature>
<comment type="caution">
    <text evidence="2">The sequence shown here is derived from an EMBL/GenBank/DDBJ whole genome shotgun (WGS) entry which is preliminary data.</text>
</comment>
<dbReference type="Pfam" id="PF12728">
    <property type="entry name" value="HTH_17"/>
    <property type="match status" value="1"/>
</dbReference>
<accession>A0ABU5XDJ8</accession>
<sequence length="62" mass="6817">MTENVCLNSIRDVMTRTGLSRSKLYTEMSAGRLRSVKVGSRRLIPESALLDYVEALVTASVA</sequence>
<organism evidence="2 3">
    <name type="scientific">[Mycobacterium] crassicus</name>
    <dbReference type="NCBI Taxonomy" id="2872309"/>
    <lineage>
        <taxon>Bacteria</taxon>
        <taxon>Bacillati</taxon>
        <taxon>Actinomycetota</taxon>
        <taxon>Actinomycetes</taxon>
        <taxon>Mycobacteriales</taxon>
        <taxon>Mycobacteriaceae</taxon>
        <taxon>Mycolicibacter</taxon>
    </lineage>
</organism>
<evidence type="ECO:0000313" key="3">
    <source>
        <dbReference type="Proteomes" id="UP001299596"/>
    </source>
</evidence>
<evidence type="ECO:0000313" key="2">
    <source>
        <dbReference type="EMBL" id="MEB3020391.1"/>
    </source>
</evidence>
<gene>
    <name evidence="2" type="ORF">K6T79_04960</name>
</gene>
<dbReference type="EMBL" id="JAYJJR010000002">
    <property type="protein sequence ID" value="MEB3020391.1"/>
    <property type="molecule type" value="Genomic_DNA"/>
</dbReference>
<reference evidence="2 3" key="1">
    <citation type="submission" date="2023-12" db="EMBL/GenBank/DDBJ databases">
        <title>Description of new species of Mycobacterium terrae complex isolated from sewage at the Sao Paulo Zoological Park Foundation in Brazil.</title>
        <authorList>
            <person name="Romagnoli C.L."/>
            <person name="Conceicao E.C."/>
            <person name="Machado E."/>
            <person name="Barreto L.B.P.F."/>
            <person name="Sharma A."/>
            <person name="Silva N.M."/>
            <person name="Marques L.E."/>
            <person name="Juliana M.A."/>
            <person name="Lourenco M.C.S."/>
            <person name="Digiampietri L.A."/>
            <person name="Suffys P.N."/>
            <person name="Viana-Niero C."/>
        </authorList>
    </citation>
    <scope>NUCLEOTIDE SEQUENCE [LARGE SCALE GENOMIC DNA]</scope>
    <source>
        <strain evidence="2 3">MYC098</strain>
    </source>
</reference>
<dbReference type="InterPro" id="IPR010093">
    <property type="entry name" value="SinI_DNA-bd"/>
</dbReference>
<evidence type="ECO:0000259" key="1">
    <source>
        <dbReference type="Pfam" id="PF12728"/>
    </source>
</evidence>
<dbReference type="NCBIfam" id="TIGR01764">
    <property type="entry name" value="excise"/>
    <property type="match status" value="1"/>
</dbReference>